<dbReference type="OrthoDB" id="2611327at2759"/>
<feature type="coiled-coil region" evidence="1">
    <location>
        <begin position="538"/>
        <end position="565"/>
    </location>
</feature>
<dbReference type="PROSITE" id="PS00675">
    <property type="entry name" value="SIGMA54_INTERACT_1"/>
    <property type="match status" value="1"/>
</dbReference>
<dbReference type="SUPFAM" id="SSF52540">
    <property type="entry name" value="P-loop containing nucleoside triphosphate hydrolases"/>
    <property type="match status" value="1"/>
</dbReference>
<dbReference type="RefSeq" id="XP_043007151.1">
    <property type="nucleotide sequence ID" value="XM_043154694.1"/>
</dbReference>
<keyword evidence="1" id="KW-0175">Coiled coil</keyword>
<dbReference type="InterPro" id="IPR027417">
    <property type="entry name" value="P-loop_NTPase"/>
</dbReference>
<evidence type="ECO:0000256" key="2">
    <source>
        <dbReference type="SAM" id="MobiDB-lite"/>
    </source>
</evidence>
<reference evidence="3" key="1">
    <citation type="journal article" date="2021" name="Genome Biol. Evol.">
        <title>The assembled and annotated genome of the fairy-ring fungus Marasmius oreades.</title>
        <authorList>
            <person name="Hiltunen M."/>
            <person name="Ament-Velasquez S.L."/>
            <person name="Johannesson H."/>
        </authorList>
    </citation>
    <scope>NUCLEOTIDE SEQUENCE</scope>
    <source>
        <strain evidence="3">03SP1</strain>
    </source>
</reference>
<dbReference type="KEGG" id="more:E1B28_009779"/>
<dbReference type="EMBL" id="CM032186">
    <property type="protein sequence ID" value="KAG7090681.1"/>
    <property type="molecule type" value="Genomic_DNA"/>
</dbReference>
<dbReference type="PANTHER" id="PTHR32046">
    <property type="entry name" value="G DOMAIN-CONTAINING PROTEIN"/>
    <property type="match status" value="1"/>
</dbReference>
<gene>
    <name evidence="3" type="ORF">E1B28_009779</name>
</gene>
<dbReference type="InterPro" id="IPR025662">
    <property type="entry name" value="Sigma_54_int_dom_ATP-bd_1"/>
</dbReference>
<feature type="compositionally biased region" description="Acidic residues" evidence="2">
    <location>
        <begin position="51"/>
        <end position="61"/>
    </location>
</feature>
<name>A0A9P7RWW2_9AGAR</name>
<protein>
    <recommendedName>
        <fullName evidence="5">AIG1-type G domain-containing protein</fullName>
    </recommendedName>
</protein>
<dbReference type="Proteomes" id="UP001049176">
    <property type="component" value="Chromosome 6"/>
</dbReference>
<evidence type="ECO:0000256" key="1">
    <source>
        <dbReference type="SAM" id="Coils"/>
    </source>
</evidence>
<accession>A0A9P7RWW2</accession>
<evidence type="ECO:0008006" key="5">
    <source>
        <dbReference type="Google" id="ProtNLM"/>
    </source>
</evidence>
<dbReference type="PANTHER" id="PTHR32046:SF12">
    <property type="entry name" value="AIG1-TYPE G DOMAIN-CONTAINING PROTEIN"/>
    <property type="match status" value="1"/>
</dbReference>
<dbReference type="Gene3D" id="3.40.50.300">
    <property type="entry name" value="P-loop containing nucleotide triphosphate hydrolases"/>
    <property type="match status" value="1"/>
</dbReference>
<keyword evidence="4" id="KW-1185">Reference proteome</keyword>
<feature type="coiled-coil region" evidence="1">
    <location>
        <begin position="322"/>
        <end position="359"/>
    </location>
</feature>
<sequence length="587" mass="65416">MTAIIPISNGHGAVTDVGITITSGQGSLSNKIPLNGKSGAFPNSTPHNHVEDEDEDEEEEGELPRLNLPSDLREGKVKTTDRKNEFTILLVGETGVGKTSILSLIANVLAGNKPDQYVDMHDPSNEAGGSQSRSQTNMAIVYEFKSQNGIIVRILDTPGLADTRGIAQDSLHKASIARAISDHIVVVNAVLILANGTVPRLTVATDYALSTLSSIFPRTLADNIGIVFTNVPSPLSWNFEQDSLPPVLRKAEQFLLDNPVAMQKKYNELKAKKLPKQTLKQLRDGVVQGELKTLDMLACIFDWLDKLKPQPTKDILSLYQQSQDIEKRIQNALARIQQANSKKNELEDIKRAIKKANLDIYTLKDFQKIIKRKRHIQDNKTYHSTLCSVPDCYSNCHEHCGLNFSLDPYQLGECAAMDLKGVVCTVCGHERDHHRHYNSLWNEVEEDERVVDRDAEKKYKEAESEVEKKEALRLIAQKAIDELTKDVEEAIIQLGRSADEYANLSLSGNFSSQVEKSISLMKLNIEKMQNDGSDRELIVKLEKSMESMERKLDILKEAMKKARESAAGVLAVGRAFCQVIAKGWVTY</sequence>
<evidence type="ECO:0000313" key="4">
    <source>
        <dbReference type="Proteomes" id="UP001049176"/>
    </source>
</evidence>
<feature type="region of interest" description="Disordered" evidence="2">
    <location>
        <begin position="30"/>
        <end position="77"/>
    </location>
</feature>
<comment type="caution">
    <text evidence="3">The sequence shown here is derived from an EMBL/GenBank/DDBJ whole genome shotgun (WGS) entry which is preliminary data.</text>
</comment>
<dbReference type="GeneID" id="66078855"/>
<feature type="coiled-coil region" evidence="1">
    <location>
        <begin position="452"/>
        <end position="500"/>
    </location>
</feature>
<proteinExistence type="predicted"/>
<evidence type="ECO:0000313" key="3">
    <source>
        <dbReference type="EMBL" id="KAG7090681.1"/>
    </source>
</evidence>
<organism evidence="3 4">
    <name type="scientific">Marasmius oreades</name>
    <name type="common">fairy-ring Marasmius</name>
    <dbReference type="NCBI Taxonomy" id="181124"/>
    <lineage>
        <taxon>Eukaryota</taxon>
        <taxon>Fungi</taxon>
        <taxon>Dikarya</taxon>
        <taxon>Basidiomycota</taxon>
        <taxon>Agaricomycotina</taxon>
        <taxon>Agaricomycetes</taxon>
        <taxon>Agaricomycetidae</taxon>
        <taxon>Agaricales</taxon>
        <taxon>Marasmiineae</taxon>
        <taxon>Marasmiaceae</taxon>
        <taxon>Marasmius</taxon>
    </lineage>
</organism>
<dbReference type="AlphaFoldDB" id="A0A9P7RWW2"/>